<evidence type="ECO:0000256" key="4">
    <source>
        <dbReference type="SAM" id="SignalP"/>
    </source>
</evidence>
<evidence type="ECO:0000256" key="2">
    <source>
        <dbReference type="ARBA" id="ARBA00022803"/>
    </source>
</evidence>
<feature type="repeat" description="TPR" evidence="3">
    <location>
        <begin position="348"/>
        <end position="381"/>
    </location>
</feature>
<dbReference type="PROSITE" id="PS50005">
    <property type="entry name" value="TPR"/>
    <property type="match status" value="2"/>
</dbReference>
<proteinExistence type="predicted"/>
<evidence type="ECO:0000313" key="5">
    <source>
        <dbReference type="EMBL" id="OWL95332.1"/>
    </source>
</evidence>
<keyword evidence="4" id="KW-0732">Signal</keyword>
<dbReference type="RefSeq" id="WP_088248996.1">
    <property type="nucleotide sequence ID" value="NZ_BNAM01000022.1"/>
</dbReference>
<dbReference type="AlphaFoldDB" id="A0A246BJ72"/>
<dbReference type="Pfam" id="PF13432">
    <property type="entry name" value="TPR_16"/>
    <property type="match status" value="2"/>
</dbReference>
<dbReference type="Gene3D" id="1.25.40.10">
    <property type="entry name" value="Tetratricopeptide repeat domain"/>
    <property type="match status" value="3"/>
</dbReference>
<dbReference type="SMART" id="SM00028">
    <property type="entry name" value="TPR"/>
    <property type="match status" value="4"/>
</dbReference>
<feature type="repeat" description="TPR" evidence="3">
    <location>
        <begin position="140"/>
        <end position="173"/>
    </location>
</feature>
<dbReference type="InterPro" id="IPR051685">
    <property type="entry name" value="Ycf3/AcsC/BcsC/TPR_MFPF"/>
</dbReference>
<accession>A0A246BJ72</accession>
<dbReference type="PANTHER" id="PTHR44943:SF4">
    <property type="entry name" value="TPR REPEAT-CONTAINING PROTEIN MJ0798"/>
    <property type="match status" value="1"/>
</dbReference>
<feature type="signal peptide" evidence="4">
    <location>
        <begin position="1"/>
        <end position="22"/>
    </location>
</feature>
<dbReference type="PANTHER" id="PTHR44943">
    <property type="entry name" value="CELLULOSE SYNTHASE OPERON PROTEIN C"/>
    <property type="match status" value="1"/>
</dbReference>
<keyword evidence="2 3" id="KW-0802">TPR repeat</keyword>
<dbReference type="Pfam" id="PF14559">
    <property type="entry name" value="TPR_19"/>
    <property type="match status" value="1"/>
</dbReference>
<dbReference type="InterPro" id="IPR019734">
    <property type="entry name" value="TPR_rpt"/>
</dbReference>
<gene>
    <name evidence="5" type="ORF">CBQ26_12675</name>
</gene>
<evidence type="ECO:0000256" key="1">
    <source>
        <dbReference type="ARBA" id="ARBA00022737"/>
    </source>
</evidence>
<reference evidence="5 6" key="1">
    <citation type="submission" date="2017-05" db="EMBL/GenBank/DDBJ databases">
        <title>De novo genome assembly of Deniococcus indicus strain DR1.</title>
        <authorList>
            <person name="Chauhan D."/>
            <person name="Yennamalli R.M."/>
            <person name="Priyadarshini R."/>
        </authorList>
    </citation>
    <scope>NUCLEOTIDE SEQUENCE [LARGE SCALE GENOMIC DNA]</scope>
    <source>
        <strain evidence="5 6">DR1</strain>
    </source>
</reference>
<protein>
    <submittedName>
        <fullName evidence="5">Uncharacterized protein</fullName>
    </submittedName>
</protein>
<comment type="caution">
    <text evidence="5">The sequence shown here is derived from an EMBL/GenBank/DDBJ whole genome shotgun (WGS) entry which is preliminary data.</text>
</comment>
<name>A0A246BJ72_9DEIO</name>
<dbReference type="EMBL" id="NHMK01000018">
    <property type="protein sequence ID" value="OWL95332.1"/>
    <property type="molecule type" value="Genomic_DNA"/>
</dbReference>
<organism evidence="5 6">
    <name type="scientific">Deinococcus indicus</name>
    <dbReference type="NCBI Taxonomy" id="223556"/>
    <lineage>
        <taxon>Bacteria</taxon>
        <taxon>Thermotogati</taxon>
        <taxon>Deinococcota</taxon>
        <taxon>Deinococci</taxon>
        <taxon>Deinococcales</taxon>
        <taxon>Deinococcaceae</taxon>
        <taxon>Deinococcus</taxon>
    </lineage>
</organism>
<keyword evidence="1" id="KW-0677">Repeat</keyword>
<dbReference type="InterPro" id="IPR011990">
    <property type="entry name" value="TPR-like_helical_dom_sf"/>
</dbReference>
<sequence length="395" mass="41882">MTPTRPTLILTLTAALLGHASAQTTPAQTAPAAPATTPAPTSLLTQTQGAAQAAAEARDLILKARSAYPKGSANIDQTLWKQAAAAAETAVSAAPGNPDYLKLRAQIYTEVGFWRQAELAWNAYFRAAPAAGTPESQQAAAVQYNLGYAAYTRNMPDQAATFFAACLQLDPNSVPCATWAARTALEAGNYTQAQTLYARALTLNPADKTLTYFQGLAQSAGRYGPAATRAFSRAYGDLDAGRKTQALAGFQEAARSAPNFTEAQREAGRLALELGNTQAALDAYTALNALPSPTAADKFNLALATEAQQYGLNAVQTHRAAYQKYTAGDRAAAETGFLAATQQNPRYAKAWAWLGRVRYEAKNYAGAAEAYTQAVTLDPTDRSSAYYLKLAQQGK</sequence>
<evidence type="ECO:0000313" key="6">
    <source>
        <dbReference type="Proteomes" id="UP000197208"/>
    </source>
</evidence>
<evidence type="ECO:0000256" key="3">
    <source>
        <dbReference type="PROSITE-ProRule" id="PRU00339"/>
    </source>
</evidence>
<dbReference type="Proteomes" id="UP000197208">
    <property type="component" value="Unassembled WGS sequence"/>
</dbReference>
<keyword evidence="6" id="KW-1185">Reference proteome</keyword>
<dbReference type="OrthoDB" id="65313at2"/>
<dbReference type="SUPFAM" id="SSF48452">
    <property type="entry name" value="TPR-like"/>
    <property type="match status" value="1"/>
</dbReference>
<feature type="chain" id="PRO_5012692987" evidence="4">
    <location>
        <begin position="23"/>
        <end position="395"/>
    </location>
</feature>